<evidence type="ECO:0000313" key="5">
    <source>
        <dbReference type="EMBL" id="GAA5155729.1"/>
    </source>
</evidence>
<keyword evidence="4" id="KW-0408">Iron</keyword>
<dbReference type="Proteomes" id="UP001500221">
    <property type="component" value="Unassembled WGS sequence"/>
</dbReference>
<evidence type="ECO:0000256" key="4">
    <source>
        <dbReference type="ARBA" id="ARBA00023004"/>
    </source>
</evidence>
<keyword evidence="3" id="KW-0479">Metal-binding</keyword>
<dbReference type="CDD" id="cd14775">
    <property type="entry name" value="TrHb2_O-like"/>
    <property type="match status" value="1"/>
</dbReference>
<name>A0ABP9Q1U1_9ACTN</name>
<gene>
    <name evidence="5" type="ORF">GCM10023340_41780</name>
</gene>
<keyword evidence="1" id="KW-0813">Transport</keyword>
<dbReference type="EMBL" id="BAABKG010000006">
    <property type="protein sequence ID" value="GAA5155729.1"/>
    <property type="molecule type" value="Genomic_DNA"/>
</dbReference>
<proteinExistence type="predicted"/>
<reference evidence="6" key="1">
    <citation type="journal article" date="2019" name="Int. J. Syst. Evol. Microbiol.">
        <title>The Global Catalogue of Microorganisms (GCM) 10K type strain sequencing project: providing services to taxonomists for standard genome sequencing and annotation.</title>
        <authorList>
            <consortium name="The Broad Institute Genomics Platform"/>
            <consortium name="The Broad Institute Genome Sequencing Center for Infectious Disease"/>
            <person name="Wu L."/>
            <person name="Ma J."/>
        </authorList>
    </citation>
    <scope>NUCLEOTIDE SEQUENCE [LARGE SCALE GENOMIC DNA]</scope>
    <source>
        <strain evidence="6">JCM 18459</strain>
    </source>
</reference>
<keyword evidence="2" id="KW-0349">Heme</keyword>
<dbReference type="InterPro" id="IPR009050">
    <property type="entry name" value="Globin-like_sf"/>
</dbReference>
<dbReference type="Pfam" id="PF01152">
    <property type="entry name" value="Bac_globin"/>
    <property type="match status" value="1"/>
</dbReference>
<evidence type="ECO:0000256" key="2">
    <source>
        <dbReference type="ARBA" id="ARBA00022617"/>
    </source>
</evidence>
<organism evidence="5 6">
    <name type="scientific">Nocardioides marinquilinus</name>
    <dbReference type="NCBI Taxonomy" id="1210400"/>
    <lineage>
        <taxon>Bacteria</taxon>
        <taxon>Bacillati</taxon>
        <taxon>Actinomycetota</taxon>
        <taxon>Actinomycetes</taxon>
        <taxon>Propionibacteriales</taxon>
        <taxon>Nocardioidaceae</taxon>
        <taxon>Nocardioides</taxon>
    </lineage>
</organism>
<dbReference type="SUPFAM" id="SSF46458">
    <property type="entry name" value="Globin-like"/>
    <property type="match status" value="1"/>
</dbReference>
<protein>
    <submittedName>
        <fullName evidence="5">Group II truncated hemoglobin</fullName>
    </submittedName>
</protein>
<dbReference type="InterPro" id="IPR001486">
    <property type="entry name" value="Hemoglobin_trunc"/>
</dbReference>
<evidence type="ECO:0000256" key="1">
    <source>
        <dbReference type="ARBA" id="ARBA00022448"/>
    </source>
</evidence>
<keyword evidence="6" id="KW-1185">Reference proteome</keyword>
<comment type="caution">
    <text evidence="5">The sequence shown here is derived from an EMBL/GenBank/DDBJ whole genome shotgun (WGS) entry which is preliminary data.</text>
</comment>
<sequence>MDEAGLPTLFEWAGGGEPLRRMIDAFYDRVEADPLLSGFFPGGVSQAHRRHVADWWAEVLGGPTTYTDERGGYATMLDHHRGLNIQPGQRHRFASTMSLAADDADLPADPEFRAAIIGYLEWGTRLAMGNSRPGADDLVEQAPVPRWGWGVAPPWLG</sequence>
<accession>A0ABP9Q1U1</accession>
<dbReference type="Gene3D" id="1.10.490.10">
    <property type="entry name" value="Globins"/>
    <property type="match status" value="1"/>
</dbReference>
<dbReference type="InterPro" id="IPR012292">
    <property type="entry name" value="Globin/Proto"/>
</dbReference>
<evidence type="ECO:0000313" key="6">
    <source>
        <dbReference type="Proteomes" id="UP001500221"/>
    </source>
</evidence>
<evidence type="ECO:0000256" key="3">
    <source>
        <dbReference type="ARBA" id="ARBA00022723"/>
    </source>
</evidence>